<dbReference type="PANTHER" id="PTHR46797">
    <property type="entry name" value="HTH-TYPE TRANSCRIPTIONAL REGULATOR"/>
    <property type="match status" value="1"/>
</dbReference>
<accession>A0A927IKP2</accession>
<dbReference type="Proteomes" id="UP000647424">
    <property type="component" value="Unassembled WGS sequence"/>
</dbReference>
<evidence type="ECO:0000256" key="1">
    <source>
        <dbReference type="ARBA" id="ARBA00023125"/>
    </source>
</evidence>
<dbReference type="InterPro" id="IPR001387">
    <property type="entry name" value="Cro/C1-type_HTH"/>
</dbReference>
<dbReference type="Pfam" id="PF01381">
    <property type="entry name" value="HTH_3"/>
    <property type="match status" value="1"/>
</dbReference>
<dbReference type="PANTHER" id="PTHR46797:SF1">
    <property type="entry name" value="METHYLPHOSPHONATE SYNTHASE"/>
    <property type="match status" value="1"/>
</dbReference>
<dbReference type="RefSeq" id="WP_191820456.1">
    <property type="nucleotide sequence ID" value="NZ_JACYFT010000006.1"/>
</dbReference>
<dbReference type="SMART" id="SM00530">
    <property type="entry name" value="HTH_XRE"/>
    <property type="match status" value="1"/>
</dbReference>
<dbReference type="Gene3D" id="1.10.260.40">
    <property type="entry name" value="lambda repressor-like DNA-binding domains"/>
    <property type="match status" value="1"/>
</dbReference>
<proteinExistence type="predicted"/>
<feature type="region of interest" description="Disordered" evidence="2">
    <location>
        <begin position="93"/>
        <end position="133"/>
    </location>
</feature>
<keyword evidence="5" id="KW-1185">Reference proteome</keyword>
<dbReference type="InterPro" id="IPR010982">
    <property type="entry name" value="Lambda_DNA-bd_dom_sf"/>
</dbReference>
<organism evidence="4 5">
    <name type="scientific">Limnohabitans radicicola</name>
    <dbReference type="NCBI Taxonomy" id="2771427"/>
    <lineage>
        <taxon>Bacteria</taxon>
        <taxon>Pseudomonadati</taxon>
        <taxon>Pseudomonadota</taxon>
        <taxon>Betaproteobacteria</taxon>
        <taxon>Burkholderiales</taxon>
        <taxon>Comamonadaceae</taxon>
        <taxon>Limnohabitans</taxon>
    </lineage>
</organism>
<comment type="caution">
    <text evidence="4">The sequence shown here is derived from an EMBL/GenBank/DDBJ whole genome shotgun (WGS) entry which is preliminary data.</text>
</comment>
<evidence type="ECO:0000259" key="3">
    <source>
        <dbReference type="PROSITE" id="PS50943"/>
    </source>
</evidence>
<dbReference type="AlphaFoldDB" id="A0A927IKP2"/>
<sequence>MQSPHVTSNRVPRRKTSTVAEDVFELERQALAELMTKQRLSLGLSQEALAYESDVDRSYVSQIERGQGNPSLRVLCQLSRRLGLPLRDMFSQDTLSHSEPFQSPEELDAPGLFRKMFDRPSGGAQEGSSKKTK</sequence>
<evidence type="ECO:0000313" key="4">
    <source>
        <dbReference type="EMBL" id="MBD8051964.1"/>
    </source>
</evidence>
<name>A0A927IKP2_9BURK</name>
<dbReference type="GO" id="GO:0005829">
    <property type="term" value="C:cytosol"/>
    <property type="evidence" value="ECO:0007669"/>
    <property type="project" value="TreeGrafter"/>
</dbReference>
<keyword evidence="1" id="KW-0238">DNA-binding</keyword>
<gene>
    <name evidence="4" type="ORF">IC609_15615</name>
</gene>
<dbReference type="SUPFAM" id="SSF47413">
    <property type="entry name" value="lambda repressor-like DNA-binding domains"/>
    <property type="match status" value="1"/>
</dbReference>
<protein>
    <submittedName>
        <fullName evidence="4">Helix-turn-helix transcriptional regulator</fullName>
    </submittedName>
</protein>
<dbReference type="EMBL" id="JACYFT010000006">
    <property type="protein sequence ID" value="MBD8051964.1"/>
    <property type="molecule type" value="Genomic_DNA"/>
</dbReference>
<dbReference type="CDD" id="cd00093">
    <property type="entry name" value="HTH_XRE"/>
    <property type="match status" value="1"/>
</dbReference>
<reference evidence="4" key="1">
    <citation type="submission" date="2020-09" db="EMBL/GenBank/DDBJ databases">
        <title>Genome seq and assembly of Limnohabitants sp.</title>
        <authorList>
            <person name="Chhetri G."/>
        </authorList>
    </citation>
    <scope>NUCLEOTIDE SEQUENCE</scope>
    <source>
        <strain evidence="4">JUR4</strain>
    </source>
</reference>
<feature type="domain" description="HTH cro/C1-type" evidence="3">
    <location>
        <begin position="35"/>
        <end position="89"/>
    </location>
</feature>
<dbReference type="PROSITE" id="PS50943">
    <property type="entry name" value="HTH_CROC1"/>
    <property type="match status" value="1"/>
</dbReference>
<evidence type="ECO:0000313" key="5">
    <source>
        <dbReference type="Proteomes" id="UP000647424"/>
    </source>
</evidence>
<dbReference type="GO" id="GO:0003700">
    <property type="term" value="F:DNA-binding transcription factor activity"/>
    <property type="evidence" value="ECO:0007669"/>
    <property type="project" value="TreeGrafter"/>
</dbReference>
<dbReference type="InterPro" id="IPR050807">
    <property type="entry name" value="TransReg_Diox_bact_type"/>
</dbReference>
<evidence type="ECO:0000256" key="2">
    <source>
        <dbReference type="SAM" id="MobiDB-lite"/>
    </source>
</evidence>
<dbReference type="GO" id="GO:0003677">
    <property type="term" value="F:DNA binding"/>
    <property type="evidence" value="ECO:0007669"/>
    <property type="project" value="UniProtKB-KW"/>
</dbReference>